<keyword evidence="8" id="KW-1185">Reference proteome</keyword>
<evidence type="ECO:0000259" key="6">
    <source>
        <dbReference type="PROSITE" id="PS50977"/>
    </source>
</evidence>
<proteinExistence type="predicted"/>
<evidence type="ECO:0000256" key="3">
    <source>
        <dbReference type="ARBA" id="ARBA00023163"/>
    </source>
</evidence>
<dbReference type="Gene3D" id="1.10.357.10">
    <property type="entry name" value="Tetracycline Repressor, domain 2"/>
    <property type="match status" value="1"/>
</dbReference>
<dbReference type="OrthoDB" id="9789566at2"/>
<evidence type="ECO:0000313" key="8">
    <source>
        <dbReference type="Proteomes" id="UP000199531"/>
    </source>
</evidence>
<dbReference type="RefSeq" id="WP_091816809.1">
    <property type="nucleotide sequence ID" value="NZ_FOCW01000004.1"/>
</dbReference>
<dbReference type="GO" id="GO:0000976">
    <property type="term" value="F:transcription cis-regulatory region binding"/>
    <property type="evidence" value="ECO:0007669"/>
    <property type="project" value="TreeGrafter"/>
</dbReference>
<gene>
    <name evidence="7" type="ORF">SAMN02745977_01781</name>
</gene>
<dbReference type="Proteomes" id="UP000199531">
    <property type="component" value="Unassembled WGS sequence"/>
</dbReference>
<feature type="domain" description="HTH tetR-type" evidence="6">
    <location>
        <begin position="22"/>
        <end position="82"/>
    </location>
</feature>
<keyword evidence="3" id="KW-0804">Transcription</keyword>
<dbReference type="PROSITE" id="PS50977">
    <property type="entry name" value="HTH_TETR_2"/>
    <property type="match status" value="1"/>
</dbReference>
<sequence>MVALNSPLPADEPARPARSDGQLARERLLGEALRLFSEQGFARTSTRAIAQAAGANISAISYYFGDKQGLYRCAFLEPMSSSNVQEQIDGWNDPGLSLEQALHRFYSGMLAPLEQSESMRHCMRLHMREMLDPTGLWQHEIEHSLRPIYHALWGLVCRHLGLAQHDEGIQRLVLAMCGMPIHLMATPDMVQIISPALQQGPSPVGRAVAHLVRYALALIHDEARQRGLPSPVSGVDP</sequence>
<dbReference type="AlphaFoldDB" id="A0A1H8IKV8"/>
<feature type="DNA-binding region" description="H-T-H motif" evidence="4">
    <location>
        <begin position="45"/>
        <end position="64"/>
    </location>
</feature>
<organism evidence="7 8">
    <name type="scientific">Brachymonas denitrificans DSM 15123</name>
    <dbReference type="NCBI Taxonomy" id="1121117"/>
    <lineage>
        <taxon>Bacteria</taxon>
        <taxon>Pseudomonadati</taxon>
        <taxon>Pseudomonadota</taxon>
        <taxon>Betaproteobacteria</taxon>
        <taxon>Burkholderiales</taxon>
        <taxon>Comamonadaceae</taxon>
        <taxon>Brachymonas</taxon>
    </lineage>
</organism>
<dbReference type="PANTHER" id="PTHR30055:SF234">
    <property type="entry name" value="HTH-TYPE TRANSCRIPTIONAL REGULATOR BETI"/>
    <property type="match status" value="1"/>
</dbReference>
<dbReference type="InterPro" id="IPR009057">
    <property type="entry name" value="Homeodomain-like_sf"/>
</dbReference>
<dbReference type="InterPro" id="IPR050109">
    <property type="entry name" value="HTH-type_TetR-like_transc_reg"/>
</dbReference>
<keyword evidence="1" id="KW-0805">Transcription regulation</keyword>
<dbReference type="Pfam" id="PF00440">
    <property type="entry name" value="TetR_N"/>
    <property type="match status" value="1"/>
</dbReference>
<dbReference type="SUPFAM" id="SSF46689">
    <property type="entry name" value="Homeodomain-like"/>
    <property type="match status" value="1"/>
</dbReference>
<evidence type="ECO:0000256" key="4">
    <source>
        <dbReference type="PROSITE-ProRule" id="PRU00335"/>
    </source>
</evidence>
<reference evidence="7 8" key="1">
    <citation type="submission" date="2016-10" db="EMBL/GenBank/DDBJ databases">
        <authorList>
            <person name="de Groot N.N."/>
        </authorList>
    </citation>
    <scope>NUCLEOTIDE SEQUENCE [LARGE SCALE GENOMIC DNA]</scope>
    <source>
        <strain evidence="7 8">DSM 15123</strain>
    </source>
</reference>
<keyword evidence="2 4" id="KW-0238">DNA-binding</keyword>
<feature type="compositionally biased region" description="Basic and acidic residues" evidence="5">
    <location>
        <begin position="12"/>
        <end position="21"/>
    </location>
</feature>
<dbReference type="Pfam" id="PF09209">
    <property type="entry name" value="CecR_C"/>
    <property type="match status" value="1"/>
</dbReference>
<accession>A0A1H8IKV8</accession>
<feature type="region of interest" description="Disordered" evidence="5">
    <location>
        <begin position="1"/>
        <end position="21"/>
    </location>
</feature>
<dbReference type="InterPro" id="IPR001647">
    <property type="entry name" value="HTH_TetR"/>
</dbReference>
<evidence type="ECO:0000256" key="2">
    <source>
        <dbReference type="ARBA" id="ARBA00023125"/>
    </source>
</evidence>
<dbReference type="InterPro" id="IPR036271">
    <property type="entry name" value="Tet_transcr_reg_TetR-rel_C_sf"/>
</dbReference>
<evidence type="ECO:0000256" key="1">
    <source>
        <dbReference type="ARBA" id="ARBA00023015"/>
    </source>
</evidence>
<dbReference type="Gene3D" id="1.10.10.60">
    <property type="entry name" value="Homeodomain-like"/>
    <property type="match status" value="1"/>
</dbReference>
<dbReference type="InterPro" id="IPR015292">
    <property type="entry name" value="Tscrpt_reg_YbiH_C"/>
</dbReference>
<dbReference type="EMBL" id="FOCW01000004">
    <property type="protein sequence ID" value="SEN68547.1"/>
    <property type="molecule type" value="Genomic_DNA"/>
</dbReference>
<dbReference type="GO" id="GO:0003700">
    <property type="term" value="F:DNA-binding transcription factor activity"/>
    <property type="evidence" value="ECO:0007669"/>
    <property type="project" value="TreeGrafter"/>
</dbReference>
<protein>
    <submittedName>
        <fullName evidence="7">Transcriptional regulator, TetR family</fullName>
    </submittedName>
</protein>
<dbReference type="STRING" id="1121117.SAMN02745977_01781"/>
<evidence type="ECO:0000313" key="7">
    <source>
        <dbReference type="EMBL" id="SEN68547.1"/>
    </source>
</evidence>
<dbReference type="SUPFAM" id="SSF48498">
    <property type="entry name" value="Tetracyclin repressor-like, C-terminal domain"/>
    <property type="match status" value="1"/>
</dbReference>
<dbReference type="PRINTS" id="PR00455">
    <property type="entry name" value="HTHTETR"/>
</dbReference>
<dbReference type="PANTHER" id="PTHR30055">
    <property type="entry name" value="HTH-TYPE TRANSCRIPTIONAL REGULATOR RUTR"/>
    <property type="match status" value="1"/>
</dbReference>
<evidence type="ECO:0000256" key="5">
    <source>
        <dbReference type="SAM" id="MobiDB-lite"/>
    </source>
</evidence>
<name>A0A1H8IKV8_9BURK</name>